<reference evidence="1 2" key="1">
    <citation type="submission" date="2018-08" db="EMBL/GenBank/DDBJ databases">
        <title>A genome reference for cultivated species of the human gut microbiota.</title>
        <authorList>
            <person name="Zou Y."/>
            <person name="Xue W."/>
            <person name="Luo G."/>
        </authorList>
    </citation>
    <scope>NUCLEOTIDE SEQUENCE [LARGE SCALE GENOMIC DNA]</scope>
    <source>
        <strain evidence="1 2">AF25-15</strain>
    </source>
</reference>
<protein>
    <submittedName>
        <fullName evidence="1">Uncharacterized protein</fullName>
    </submittedName>
</protein>
<proteinExistence type="predicted"/>
<dbReference type="Proteomes" id="UP000266066">
    <property type="component" value="Unassembled WGS sequence"/>
</dbReference>
<organism evidence="1 2">
    <name type="scientific">Agathobacter rectalis</name>
    <dbReference type="NCBI Taxonomy" id="39491"/>
    <lineage>
        <taxon>Bacteria</taxon>
        <taxon>Bacillati</taxon>
        <taxon>Bacillota</taxon>
        <taxon>Clostridia</taxon>
        <taxon>Lachnospirales</taxon>
        <taxon>Lachnospiraceae</taxon>
        <taxon>Agathobacter</taxon>
    </lineage>
</organism>
<evidence type="ECO:0000313" key="2">
    <source>
        <dbReference type="Proteomes" id="UP000266066"/>
    </source>
</evidence>
<gene>
    <name evidence="1" type="ORF">DWY38_15520</name>
</gene>
<sequence>MSIGRWNLNKKFSNWKYENNIINLKVKVLFLNLFQMEKEEDNLKLLSTFHEFRIDEIQLDYKETSKIDIIF</sequence>
<accession>A0A395UUJ4</accession>
<name>A0A395UUJ4_9FIRM</name>
<dbReference type="AlphaFoldDB" id="A0A395UUJ4"/>
<comment type="caution">
    <text evidence="1">The sequence shown here is derived from an EMBL/GenBank/DDBJ whole genome shotgun (WGS) entry which is preliminary data.</text>
</comment>
<evidence type="ECO:0000313" key="1">
    <source>
        <dbReference type="EMBL" id="RGR52063.1"/>
    </source>
</evidence>
<dbReference type="EMBL" id="QRUJ01000028">
    <property type="protein sequence ID" value="RGR52063.1"/>
    <property type="molecule type" value="Genomic_DNA"/>
</dbReference>